<proteinExistence type="predicted"/>
<evidence type="ECO:0000256" key="1">
    <source>
        <dbReference type="SAM" id="MobiDB-lite"/>
    </source>
</evidence>
<evidence type="ECO:0000313" key="3">
    <source>
        <dbReference type="WBParaSite" id="Csp11.Scaffold630.g18252.t1"/>
    </source>
</evidence>
<evidence type="ECO:0000313" key="2">
    <source>
        <dbReference type="Proteomes" id="UP000095282"/>
    </source>
</evidence>
<reference evidence="3" key="1">
    <citation type="submission" date="2016-11" db="UniProtKB">
        <authorList>
            <consortium name="WormBaseParasite"/>
        </authorList>
    </citation>
    <scope>IDENTIFICATION</scope>
</reference>
<dbReference type="AlphaFoldDB" id="A0A1I7UQ82"/>
<keyword evidence="2" id="KW-1185">Reference proteome</keyword>
<feature type="compositionally biased region" description="Polar residues" evidence="1">
    <location>
        <begin position="1"/>
        <end position="17"/>
    </location>
</feature>
<name>A0A1I7UQ82_9PELO</name>
<feature type="compositionally biased region" description="Basic and acidic residues" evidence="1">
    <location>
        <begin position="150"/>
        <end position="163"/>
    </location>
</feature>
<protein>
    <submittedName>
        <fullName evidence="3">EB domain-containing protein</fullName>
    </submittedName>
</protein>
<sequence>MNIQNFPTLSDEPNASSAEEKDELALSYSDQSELLKKRLKMKSMFHTNDPPAIATDLFSSAAVEENVKNVVYEGSGEGVDETEPSTTIDYFNIANNSAVEDAVVESSSNSSTLNDQNTSDAQVETVSDTLYQKTEAEVNAILQTSQSKYDGQKEDEAVDEGTKSTDIVDSENYPGNETNCESDQDCSQKNQYCDLGKCNCQPGYQQNMRQSGVCEVEQGILVL</sequence>
<accession>A0A1I7UQ82</accession>
<dbReference type="WBParaSite" id="Csp11.Scaffold630.g18252.t1">
    <property type="protein sequence ID" value="Csp11.Scaffold630.g18252.t1"/>
    <property type="gene ID" value="Csp11.Scaffold630.g18252"/>
</dbReference>
<dbReference type="eggNOG" id="ENOG502SAHX">
    <property type="taxonomic scope" value="Eukaryota"/>
</dbReference>
<organism evidence="2 3">
    <name type="scientific">Caenorhabditis tropicalis</name>
    <dbReference type="NCBI Taxonomy" id="1561998"/>
    <lineage>
        <taxon>Eukaryota</taxon>
        <taxon>Metazoa</taxon>
        <taxon>Ecdysozoa</taxon>
        <taxon>Nematoda</taxon>
        <taxon>Chromadorea</taxon>
        <taxon>Rhabditida</taxon>
        <taxon>Rhabditina</taxon>
        <taxon>Rhabditomorpha</taxon>
        <taxon>Rhabditoidea</taxon>
        <taxon>Rhabditidae</taxon>
        <taxon>Peloderinae</taxon>
        <taxon>Caenorhabditis</taxon>
    </lineage>
</organism>
<feature type="region of interest" description="Disordered" evidence="1">
    <location>
        <begin position="1"/>
        <end position="26"/>
    </location>
</feature>
<feature type="region of interest" description="Disordered" evidence="1">
    <location>
        <begin position="145"/>
        <end position="168"/>
    </location>
</feature>
<dbReference type="Proteomes" id="UP000095282">
    <property type="component" value="Unplaced"/>
</dbReference>